<dbReference type="GO" id="GO:0006508">
    <property type="term" value="P:proteolysis"/>
    <property type="evidence" value="ECO:0007669"/>
    <property type="project" value="UniProtKB-KW"/>
</dbReference>
<evidence type="ECO:0000313" key="4">
    <source>
        <dbReference type="EMBL" id="CAE8709815.1"/>
    </source>
</evidence>
<evidence type="ECO:0000256" key="1">
    <source>
        <dbReference type="ARBA" id="ARBA00022670"/>
    </source>
</evidence>
<accession>A0A813KQ24</accession>
<dbReference type="Pfam" id="PF01546">
    <property type="entry name" value="Peptidase_M20"/>
    <property type="match status" value="1"/>
</dbReference>
<gene>
    <name evidence="4" type="ORF">PGLA2088_LOCUS35643</name>
</gene>
<sequence length="263" mass="28852">MCWNKAKTLFSCLWLFETSPFYWVSVVTCAVYSGKVVHPEEIEGLATKFCYTKVLKQFVSLATYTQGTTEPFYKIPGQLDRALGLLKMVAEGFGAKNFTVAKKSGMNTPVLYFKLPGRAGKQQVLFYNHFDTMYPSDKQVASNFEKQKDAVSWDVQDGDADSKGPEDTSFIGRGATDDKGPLLCVLLGAFLATKSSGNTAHFVFEFEEEVGSLSLKAGLEELAAEGLLPAGDQIEFAVISDTLWKDAAAPTTIYSLKGMFGMQ</sequence>
<dbReference type="EMBL" id="CAJNNW010031898">
    <property type="protein sequence ID" value="CAE8709815.1"/>
    <property type="molecule type" value="Genomic_DNA"/>
</dbReference>
<evidence type="ECO:0000256" key="3">
    <source>
        <dbReference type="ARBA" id="ARBA00022801"/>
    </source>
</evidence>
<dbReference type="AlphaFoldDB" id="A0A813KQ24"/>
<keyword evidence="2" id="KW-0479">Metal-binding</keyword>
<protein>
    <submittedName>
        <fullName evidence="4">Uncharacterized protein</fullName>
    </submittedName>
</protein>
<evidence type="ECO:0000313" key="5">
    <source>
        <dbReference type="Proteomes" id="UP000626109"/>
    </source>
</evidence>
<proteinExistence type="predicted"/>
<evidence type="ECO:0000256" key="2">
    <source>
        <dbReference type="ARBA" id="ARBA00022723"/>
    </source>
</evidence>
<dbReference type="InterPro" id="IPR051458">
    <property type="entry name" value="Cyt/Met_Dipeptidase"/>
</dbReference>
<reference evidence="4" key="1">
    <citation type="submission" date="2021-02" db="EMBL/GenBank/DDBJ databases">
        <authorList>
            <person name="Dougan E. K."/>
            <person name="Rhodes N."/>
            <person name="Thang M."/>
            <person name="Chan C."/>
        </authorList>
    </citation>
    <scope>NUCLEOTIDE SEQUENCE</scope>
</reference>
<dbReference type="InterPro" id="IPR002933">
    <property type="entry name" value="Peptidase_M20"/>
</dbReference>
<keyword evidence="3" id="KW-0378">Hydrolase</keyword>
<dbReference type="SUPFAM" id="SSF53187">
    <property type="entry name" value="Zn-dependent exopeptidases"/>
    <property type="match status" value="1"/>
</dbReference>
<dbReference type="PANTHER" id="PTHR43270:SF8">
    <property type="entry name" value="DI- AND TRIPEPTIDASE DUG2-RELATED"/>
    <property type="match status" value="1"/>
</dbReference>
<dbReference type="Gene3D" id="3.40.630.10">
    <property type="entry name" value="Zn peptidases"/>
    <property type="match status" value="1"/>
</dbReference>
<dbReference type="Proteomes" id="UP000626109">
    <property type="component" value="Unassembled WGS sequence"/>
</dbReference>
<dbReference type="PANTHER" id="PTHR43270">
    <property type="entry name" value="BETA-ALA-HIS DIPEPTIDASE"/>
    <property type="match status" value="1"/>
</dbReference>
<dbReference type="GO" id="GO:0046872">
    <property type="term" value="F:metal ion binding"/>
    <property type="evidence" value="ECO:0007669"/>
    <property type="project" value="UniProtKB-KW"/>
</dbReference>
<feature type="non-terminal residue" evidence="4">
    <location>
        <position position="1"/>
    </location>
</feature>
<dbReference type="GO" id="GO:0008233">
    <property type="term" value="F:peptidase activity"/>
    <property type="evidence" value="ECO:0007669"/>
    <property type="project" value="UniProtKB-KW"/>
</dbReference>
<comment type="caution">
    <text evidence="4">The sequence shown here is derived from an EMBL/GenBank/DDBJ whole genome shotgun (WGS) entry which is preliminary data.</text>
</comment>
<name>A0A813KQ24_POLGL</name>
<organism evidence="4 5">
    <name type="scientific">Polarella glacialis</name>
    <name type="common">Dinoflagellate</name>
    <dbReference type="NCBI Taxonomy" id="89957"/>
    <lineage>
        <taxon>Eukaryota</taxon>
        <taxon>Sar</taxon>
        <taxon>Alveolata</taxon>
        <taxon>Dinophyceae</taxon>
        <taxon>Suessiales</taxon>
        <taxon>Suessiaceae</taxon>
        <taxon>Polarella</taxon>
    </lineage>
</organism>
<keyword evidence="1" id="KW-0645">Protease</keyword>